<organism evidence="1">
    <name type="scientific">uncultured Desulfobacterium sp</name>
    <dbReference type="NCBI Taxonomy" id="201089"/>
    <lineage>
        <taxon>Bacteria</taxon>
        <taxon>Pseudomonadati</taxon>
        <taxon>Thermodesulfobacteriota</taxon>
        <taxon>Desulfobacteria</taxon>
        <taxon>Desulfobacterales</taxon>
        <taxon>Desulfobacteriaceae</taxon>
        <taxon>Desulfobacterium</taxon>
        <taxon>environmental samples</taxon>
    </lineage>
</organism>
<reference evidence="1" key="1">
    <citation type="journal article" date="2011" name="Environ. Microbiol.">
        <title>Genomic insights into the metabolic potential of the polycyclic aromatic hydrocarbon degrading sulfate-reducing Deltaproteobacterium N47.</title>
        <authorList>
            <person name="Bergmann F."/>
            <person name="Selesi D."/>
            <person name="Weinmaier T."/>
            <person name="Tischler P."/>
            <person name="Rattei T."/>
            <person name="Meckenstock R.U."/>
        </authorList>
    </citation>
    <scope>NUCLEOTIDE SEQUENCE</scope>
</reference>
<protein>
    <submittedName>
        <fullName evidence="1">Uncharacterized protein</fullName>
    </submittedName>
</protein>
<accession>E1Y990</accession>
<dbReference type="EMBL" id="FR695864">
    <property type="protein sequence ID" value="CBX27134.1"/>
    <property type="molecule type" value="Genomic_DNA"/>
</dbReference>
<proteinExistence type="predicted"/>
<evidence type="ECO:0000313" key="1">
    <source>
        <dbReference type="EMBL" id="CBX27134.1"/>
    </source>
</evidence>
<sequence>MCSAAQFNKTGGKERKAVLKEEYETRKSKEGNHAENVVS</sequence>
<name>E1Y990_9BACT</name>
<gene>
    <name evidence="1" type="ORF">N47_A11630</name>
</gene>
<dbReference type="AlphaFoldDB" id="E1Y990"/>